<dbReference type="Gene3D" id="3.30.160.60">
    <property type="entry name" value="Classic Zinc Finger"/>
    <property type="match status" value="2"/>
</dbReference>
<feature type="region of interest" description="Disordered" evidence="8">
    <location>
        <begin position="497"/>
        <end position="539"/>
    </location>
</feature>
<evidence type="ECO:0000256" key="5">
    <source>
        <dbReference type="ARBA" id="ARBA00022833"/>
    </source>
</evidence>
<feature type="compositionally biased region" description="Acidic residues" evidence="8">
    <location>
        <begin position="267"/>
        <end position="276"/>
    </location>
</feature>
<feature type="region of interest" description="Disordered" evidence="8">
    <location>
        <begin position="48"/>
        <end position="110"/>
    </location>
</feature>
<dbReference type="PROSITE" id="PS00028">
    <property type="entry name" value="ZINC_FINGER_C2H2_1"/>
    <property type="match status" value="2"/>
</dbReference>
<sequence length="539" mass="58375">MSPHSPLSDAQFQHNNVHSSHNYPTSYLMSSSQRNVAALDTMVGQTPYLQQPFPWPSNSQNTGGDFTESPTGTPYSENGSFNNSYYLGQHSSQTLGYPESSQRTHVPDSSYSTIYPRFDNSGIGGQLQSSSHDVESLPQLYHGQRHFIAGQANDLSAQGQYPLRGDAPNTQPELRQVPPQRGMGSTRTGVAPQLGGYPSQSSLPAMLHGIPTNASLGDVHSAPHSTSHHVSRQSLSQYPYQPHPNSIHRFGEPGSPSVVPPLIFDGETGEELDDGSECASASSDASRSGDSSNPQYSPSGNVSRDDWNAATMDDSTSFEIGSPSSEHATFDAHSPTLSPEPGLASPTMGSSSEHPKSKKSKMHQCTTCLKWFPRPSGLATHMNSHSGARPYKCPIPTCTKSFAVRSNAKRHLRTHGIFPTSDHANPPAQFTVGFDVPIVSEVQQTSKLPTKLRWVPQSLATRTNVDYLRETTSDSEDEFPPSCPVLSVPLPAVVPSSPKCYPEDRYEDRNSYDQVGTSPYLSSQWRSLPGPAIVSPPSL</sequence>
<reference evidence="10" key="1">
    <citation type="submission" date="2022-07" db="EMBL/GenBank/DDBJ databases">
        <title>Genome Sequence of Physisporinus lineatus.</title>
        <authorList>
            <person name="Buettner E."/>
        </authorList>
    </citation>
    <scope>NUCLEOTIDE SEQUENCE</scope>
    <source>
        <strain evidence="10">VT162</strain>
    </source>
</reference>
<dbReference type="InterPro" id="IPR036236">
    <property type="entry name" value="Znf_C2H2_sf"/>
</dbReference>
<feature type="compositionally biased region" description="Polar residues" evidence="8">
    <location>
        <begin position="512"/>
        <end position="526"/>
    </location>
</feature>
<feature type="compositionally biased region" description="Polar residues" evidence="8">
    <location>
        <begin position="293"/>
        <end position="302"/>
    </location>
</feature>
<evidence type="ECO:0000256" key="1">
    <source>
        <dbReference type="ARBA" id="ARBA00004123"/>
    </source>
</evidence>
<dbReference type="PANTHER" id="PTHR16515">
    <property type="entry name" value="PR DOMAIN ZINC FINGER PROTEIN"/>
    <property type="match status" value="1"/>
</dbReference>
<feature type="compositionally biased region" description="Polar residues" evidence="8">
    <location>
        <begin position="56"/>
        <end position="110"/>
    </location>
</feature>
<feature type="domain" description="C2H2-type" evidence="9">
    <location>
        <begin position="391"/>
        <end position="415"/>
    </location>
</feature>
<evidence type="ECO:0000256" key="8">
    <source>
        <dbReference type="SAM" id="MobiDB-lite"/>
    </source>
</evidence>
<keyword evidence="3" id="KW-0677">Repeat</keyword>
<feature type="region of interest" description="Disordered" evidence="8">
    <location>
        <begin position="164"/>
        <end position="187"/>
    </location>
</feature>
<comment type="subcellular location">
    <subcellularLocation>
        <location evidence="1">Nucleus</location>
    </subcellularLocation>
</comment>
<proteinExistence type="predicted"/>
<dbReference type="GO" id="GO:0010468">
    <property type="term" value="P:regulation of gene expression"/>
    <property type="evidence" value="ECO:0007669"/>
    <property type="project" value="TreeGrafter"/>
</dbReference>
<feature type="region of interest" description="Disordered" evidence="8">
    <location>
        <begin position="209"/>
        <end position="361"/>
    </location>
</feature>
<organism evidence="10 11">
    <name type="scientific">Meripilus lineatus</name>
    <dbReference type="NCBI Taxonomy" id="2056292"/>
    <lineage>
        <taxon>Eukaryota</taxon>
        <taxon>Fungi</taxon>
        <taxon>Dikarya</taxon>
        <taxon>Basidiomycota</taxon>
        <taxon>Agaricomycotina</taxon>
        <taxon>Agaricomycetes</taxon>
        <taxon>Polyporales</taxon>
        <taxon>Meripilaceae</taxon>
        <taxon>Meripilus</taxon>
    </lineage>
</organism>
<evidence type="ECO:0000256" key="6">
    <source>
        <dbReference type="ARBA" id="ARBA00023242"/>
    </source>
</evidence>
<feature type="compositionally biased region" description="Basic and acidic residues" evidence="8">
    <location>
        <begin position="501"/>
        <end position="511"/>
    </location>
</feature>
<dbReference type="InterPro" id="IPR050331">
    <property type="entry name" value="Zinc_finger"/>
</dbReference>
<keyword evidence="4 7" id="KW-0863">Zinc-finger</keyword>
<evidence type="ECO:0000256" key="4">
    <source>
        <dbReference type="ARBA" id="ARBA00022771"/>
    </source>
</evidence>
<keyword evidence="5" id="KW-0862">Zinc</keyword>
<gene>
    <name evidence="10" type="ORF">NLI96_g4846</name>
</gene>
<keyword evidence="11" id="KW-1185">Reference proteome</keyword>
<evidence type="ECO:0000313" key="10">
    <source>
        <dbReference type="EMBL" id="KAJ3485587.1"/>
    </source>
</evidence>
<keyword evidence="6" id="KW-0539">Nucleus</keyword>
<feature type="compositionally biased region" description="Polar residues" evidence="8">
    <location>
        <begin position="8"/>
        <end position="27"/>
    </location>
</feature>
<name>A0AAD5V3U2_9APHY</name>
<dbReference type="SUPFAM" id="SSF57667">
    <property type="entry name" value="beta-beta-alpha zinc fingers"/>
    <property type="match status" value="1"/>
</dbReference>
<evidence type="ECO:0000256" key="3">
    <source>
        <dbReference type="ARBA" id="ARBA00022737"/>
    </source>
</evidence>
<dbReference type="SMART" id="SM00355">
    <property type="entry name" value="ZnF_C2H2"/>
    <property type="match status" value="2"/>
</dbReference>
<dbReference type="PROSITE" id="PS50157">
    <property type="entry name" value="ZINC_FINGER_C2H2_2"/>
    <property type="match status" value="2"/>
</dbReference>
<dbReference type="Proteomes" id="UP001212997">
    <property type="component" value="Unassembled WGS sequence"/>
</dbReference>
<evidence type="ECO:0000256" key="7">
    <source>
        <dbReference type="PROSITE-ProRule" id="PRU00042"/>
    </source>
</evidence>
<dbReference type="GO" id="GO:0008270">
    <property type="term" value="F:zinc ion binding"/>
    <property type="evidence" value="ECO:0007669"/>
    <property type="project" value="UniProtKB-KW"/>
</dbReference>
<dbReference type="InterPro" id="IPR013087">
    <property type="entry name" value="Znf_C2H2_type"/>
</dbReference>
<feature type="compositionally biased region" description="Polar residues" evidence="8">
    <location>
        <begin position="313"/>
        <end position="327"/>
    </location>
</feature>
<feature type="region of interest" description="Disordered" evidence="8">
    <location>
        <begin position="1"/>
        <end position="27"/>
    </location>
</feature>
<dbReference type="EMBL" id="JANAWD010000148">
    <property type="protein sequence ID" value="KAJ3485587.1"/>
    <property type="molecule type" value="Genomic_DNA"/>
</dbReference>
<evidence type="ECO:0000259" key="9">
    <source>
        <dbReference type="PROSITE" id="PS50157"/>
    </source>
</evidence>
<feature type="domain" description="C2H2-type" evidence="9">
    <location>
        <begin position="363"/>
        <end position="390"/>
    </location>
</feature>
<comment type="caution">
    <text evidence="10">The sequence shown here is derived from an EMBL/GenBank/DDBJ whole genome shotgun (WGS) entry which is preliminary data.</text>
</comment>
<keyword evidence="2" id="KW-0479">Metal-binding</keyword>
<protein>
    <recommendedName>
        <fullName evidence="9">C2H2-type domain-containing protein</fullName>
    </recommendedName>
</protein>
<evidence type="ECO:0000256" key="2">
    <source>
        <dbReference type="ARBA" id="ARBA00022723"/>
    </source>
</evidence>
<dbReference type="PANTHER" id="PTHR16515:SF49">
    <property type="entry name" value="GASTRULA ZINC FINGER PROTEIN XLCGF49.1-LIKE-RELATED"/>
    <property type="match status" value="1"/>
</dbReference>
<feature type="compositionally biased region" description="Low complexity" evidence="8">
    <location>
        <begin position="277"/>
        <end position="292"/>
    </location>
</feature>
<accession>A0AAD5V3U2</accession>
<dbReference type="GO" id="GO:0005634">
    <property type="term" value="C:nucleus"/>
    <property type="evidence" value="ECO:0007669"/>
    <property type="project" value="UniProtKB-SubCell"/>
</dbReference>
<dbReference type="Pfam" id="PF00096">
    <property type="entry name" value="zf-C2H2"/>
    <property type="match status" value="1"/>
</dbReference>
<evidence type="ECO:0000313" key="11">
    <source>
        <dbReference type="Proteomes" id="UP001212997"/>
    </source>
</evidence>
<dbReference type="AlphaFoldDB" id="A0AAD5V3U2"/>